<name>G7K3Z8_MEDTR</name>
<reference evidence="2" key="3">
    <citation type="submission" date="2015-04" db="UniProtKB">
        <authorList>
            <consortium name="EnsemblPlants"/>
        </authorList>
    </citation>
    <scope>IDENTIFICATION</scope>
    <source>
        <strain evidence="2">cv. Jemalong A17</strain>
    </source>
</reference>
<accession>G7K3Z8</accession>
<evidence type="ECO:0000313" key="3">
    <source>
        <dbReference type="Proteomes" id="UP000002051"/>
    </source>
</evidence>
<dbReference type="EnsemblPlants" id="AES95430">
    <property type="protein sequence ID" value="AES95430"/>
    <property type="gene ID" value="MTR_5g025390"/>
</dbReference>
<dbReference type="AlphaFoldDB" id="G7K3Z8"/>
<dbReference type="Proteomes" id="UP000002051">
    <property type="component" value="Chromosome 5"/>
</dbReference>
<organism evidence="1 3">
    <name type="scientific">Medicago truncatula</name>
    <name type="common">Barrel medic</name>
    <name type="synonym">Medicago tribuloides</name>
    <dbReference type="NCBI Taxonomy" id="3880"/>
    <lineage>
        <taxon>Eukaryota</taxon>
        <taxon>Viridiplantae</taxon>
        <taxon>Streptophyta</taxon>
        <taxon>Embryophyta</taxon>
        <taxon>Tracheophyta</taxon>
        <taxon>Spermatophyta</taxon>
        <taxon>Magnoliopsida</taxon>
        <taxon>eudicotyledons</taxon>
        <taxon>Gunneridae</taxon>
        <taxon>Pentapetalae</taxon>
        <taxon>rosids</taxon>
        <taxon>fabids</taxon>
        <taxon>Fabales</taxon>
        <taxon>Fabaceae</taxon>
        <taxon>Papilionoideae</taxon>
        <taxon>50 kb inversion clade</taxon>
        <taxon>NPAAA clade</taxon>
        <taxon>Hologalegina</taxon>
        <taxon>IRL clade</taxon>
        <taxon>Trifolieae</taxon>
        <taxon>Medicago</taxon>
    </lineage>
</organism>
<sequence>MCQSSRRSFPNYFPDLIQEHRRTLQGSLETITPFEEQYVAVLIMPEGSVHGYSWIIHGVHELAKLIEDSVPQVPLDDHSTTSNFLAPILV</sequence>
<evidence type="ECO:0000313" key="1">
    <source>
        <dbReference type="EMBL" id="AES95430.1"/>
    </source>
</evidence>
<evidence type="ECO:0000313" key="2">
    <source>
        <dbReference type="EnsemblPlants" id="AES95430"/>
    </source>
</evidence>
<dbReference type="HOGENOM" id="CLU_2444201_0_0_1"/>
<keyword evidence="3" id="KW-1185">Reference proteome</keyword>
<reference evidence="1 3" key="2">
    <citation type="journal article" date="2014" name="BMC Genomics">
        <title>An improved genome release (version Mt4.0) for the model legume Medicago truncatula.</title>
        <authorList>
            <person name="Tang H."/>
            <person name="Krishnakumar V."/>
            <person name="Bidwell S."/>
            <person name="Rosen B."/>
            <person name="Chan A."/>
            <person name="Zhou S."/>
            <person name="Gentzbittel L."/>
            <person name="Childs K.L."/>
            <person name="Yandell M."/>
            <person name="Gundlach H."/>
            <person name="Mayer K.F."/>
            <person name="Schwartz D.C."/>
            <person name="Town C.D."/>
        </authorList>
    </citation>
    <scope>GENOME REANNOTATION</scope>
    <source>
        <strain evidence="2 3">cv. Jemalong A17</strain>
    </source>
</reference>
<gene>
    <name evidence="1" type="ordered locus">MTR_5g025390</name>
</gene>
<reference evidence="1 3" key="1">
    <citation type="journal article" date="2011" name="Nature">
        <title>The Medicago genome provides insight into the evolution of rhizobial symbioses.</title>
        <authorList>
            <person name="Young N.D."/>
            <person name="Debelle F."/>
            <person name="Oldroyd G.E."/>
            <person name="Geurts R."/>
            <person name="Cannon S.B."/>
            <person name="Udvardi M.K."/>
            <person name="Benedito V.A."/>
            <person name="Mayer K.F."/>
            <person name="Gouzy J."/>
            <person name="Schoof H."/>
            <person name="Van de Peer Y."/>
            <person name="Proost S."/>
            <person name="Cook D.R."/>
            <person name="Meyers B.C."/>
            <person name="Spannagl M."/>
            <person name="Cheung F."/>
            <person name="De Mita S."/>
            <person name="Krishnakumar V."/>
            <person name="Gundlach H."/>
            <person name="Zhou S."/>
            <person name="Mudge J."/>
            <person name="Bharti A.K."/>
            <person name="Murray J.D."/>
            <person name="Naoumkina M.A."/>
            <person name="Rosen B."/>
            <person name="Silverstein K.A."/>
            <person name="Tang H."/>
            <person name="Rombauts S."/>
            <person name="Zhao P.X."/>
            <person name="Zhou P."/>
            <person name="Barbe V."/>
            <person name="Bardou P."/>
            <person name="Bechner M."/>
            <person name="Bellec A."/>
            <person name="Berger A."/>
            <person name="Berges H."/>
            <person name="Bidwell S."/>
            <person name="Bisseling T."/>
            <person name="Choisne N."/>
            <person name="Couloux A."/>
            <person name="Denny R."/>
            <person name="Deshpande S."/>
            <person name="Dai X."/>
            <person name="Doyle J.J."/>
            <person name="Dudez A.M."/>
            <person name="Farmer A.D."/>
            <person name="Fouteau S."/>
            <person name="Franken C."/>
            <person name="Gibelin C."/>
            <person name="Gish J."/>
            <person name="Goldstein S."/>
            <person name="Gonzalez A.J."/>
            <person name="Green P.J."/>
            <person name="Hallab A."/>
            <person name="Hartog M."/>
            <person name="Hua A."/>
            <person name="Humphray S.J."/>
            <person name="Jeong D.H."/>
            <person name="Jing Y."/>
            <person name="Jocker A."/>
            <person name="Kenton S.M."/>
            <person name="Kim D.J."/>
            <person name="Klee K."/>
            <person name="Lai H."/>
            <person name="Lang C."/>
            <person name="Lin S."/>
            <person name="Macmil S.L."/>
            <person name="Magdelenat G."/>
            <person name="Matthews L."/>
            <person name="McCorrison J."/>
            <person name="Monaghan E.L."/>
            <person name="Mun J.H."/>
            <person name="Najar F.Z."/>
            <person name="Nicholson C."/>
            <person name="Noirot C."/>
            <person name="O'Bleness M."/>
            <person name="Paule C.R."/>
            <person name="Poulain J."/>
            <person name="Prion F."/>
            <person name="Qin B."/>
            <person name="Qu C."/>
            <person name="Retzel E.F."/>
            <person name="Riddle C."/>
            <person name="Sallet E."/>
            <person name="Samain S."/>
            <person name="Samson N."/>
            <person name="Sanders I."/>
            <person name="Saurat O."/>
            <person name="Scarpelli C."/>
            <person name="Schiex T."/>
            <person name="Segurens B."/>
            <person name="Severin A.J."/>
            <person name="Sherrier D.J."/>
            <person name="Shi R."/>
            <person name="Sims S."/>
            <person name="Singer S.R."/>
            <person name="Sinharoy S."/>
            <person name="Sterck L."/>
            <person name="Viollet A."/>
            <person name="Wang B.B."/>
            <person name="Wang K."/>
            <person name="Wang M."/>
            <person name="Wang X."/>
            <person name="Warfsmann J."/>
            <person name="Weissenbach J."/>
            <person name="White D.D."/>
            <person name="White J.D."/>
            <person name="Wiley G.B."/>
            <person name="Wincker P."/>
            <person name="Xing Y."/>
            <person name="Yang L."/>
            <person name="Yao Z."/>
            <person name="Ying F."/>
            <person name="Zhai J."/>
            <person name="Zhou L."/>
            <person name="Zuber A."/>
            <person name="Denarie J."/>
            <person name="Dixon R.A."/>
            <person name="May G.D."/>
            <person name="Schwartz D.C."/>
            <person name="Rogers J."/>
            <person name="Quetier F."/>
            <person name="Town C.D."/>
            <person name="Roe B.A."/>
        </authorList>
    </citation>
    <scope>NUCLEOTIDE SEQUENCE [LARGE SCALE GENOMIC DNA]</scope>
    <source>
        <strain evidence="1">A17</strain>
        <strain evidence="2 3">cv. Jemalong A17</strain>
    </source>
</reference>
<dbReference type="EMBL" id="CM001221">
    <property type="protein sequence ID" value="AES95430.1"/>
    <property type="molecule type" value="Genomic_DNA"/>
</dbReference>
<protein>
    <submittedName>
        <fullName evidence="1 2">Uncharacterized protein</fullName>
    </submittedName>
</protein>
<proteinExistence type="predicted"/>
<dbReference type="PaxDb" id="3880-AES95430"/>